<dbReference type="InterPro" id="IPR003000">
    <property type="entry name" value="Sirtuin"/>
</dbReference>
<dbReference type="EMBL" id="QORL01000029">
    <property type="protein sequence ID" value="TFF74178.1"/>
    <property type="molecule type" value="Genomic_DNA"/>
</dbReference>
<dbReference type="AlphaFoldDB" id="A0A5F0K964"/>
<evidence type="ECO:0000256" key="5">
    <source>
        <dbReference type="SAM" id="MobiDB-lite"/>
    </source>
</evidence>
<dbReference type="Proteomes" id="UP000297720">
    <property type="component" value="Unassembled WGS sequence"/>
</dbReference>
<evidence type="ECO:0000313" key="9">
    <source>
        <dbReference type="Proteomes" id="UP000297720"/>
    </source>
</evidence>
<dbReference type="Gene3D" id="3.40.50.1220">
    <property type="entry name" value="TPP-binding domain"/>
    <property type="match status" value="1"/>
</dbReference>
<keyword evidence="3" id="KW-0520">NAD</keyword>
<dbReference type="Pfam" id="PF02146">
    <property type="entry name" value="SIR2"/>
    <property type="match status" value="1"/>
</dbReference>
<proteinExistence type="predicted"/>
<comment type="caution">
    <text evidence="4">Lacks conserved residue(s) required for the propagation of feature annotation.</text>
</comment>
<feature type="region of interest" description="Disordered" evidence="5">
    <location>
        <begin position="1"/>
        <end position="23"/>
    </location>
</feature>
<protein>
    <recommendedName>
        <fullName evidence="1">protein acetyllysine N-acetyltransferase</fullName>
        <ecNumber evidence="1">2.3.1.286</ecNumber>
    </recommendedName>
</protein>
<dbReference type="EMBL" id="QORK01000029">
    <property type="protein sequence ID" value="TFF78374.1"/>
    <property type="molecule type" value="Genomic_DNA"/>
</dbReference>
<dbReference type="PROSITE" id="PS50305">
    <property type="entry name" value="SIRTUIN"/>
    <property type="match status" value="1"/>
</dbReference>
<dbReference type="InterPro" id="IPR026590">
    <property type="entry name" value="Ssirtuin_cat_dom"/>
</dbReference>
<dbReference type="PANTHER" id="PTHR11085:SF4">
    <property type="entry name" value="NAD-DEPENDENT PROTEIN DEACYLASE"/>
    <property type="match status" value="1"/>
</dbReference>
<gene>
    <name evidence="7" type="ORF">DRM93_13780</name>
    <name evidence="8" type="ORF">DRM94_13780</name>
</gene>
<dbReference type="OrthoDB" id="9800582at2"/>
<organism evidence="8 10">
    <name type="scientific">Aeromonas taiwanensis</name>
    <dbReference type="NCBI Taxonomy" id="633417"/>
    <lineage>
        <taxon>Bacteria</taxon>
        <taxon>Pseudomonadati</taxon>
        <taxon>Pseudomonadota</taxon>
        <taxon>Gammaproteobacteria</taxon>
        <taxon>Aeromonadales</taxon>
        <taxon>Aeromonadaceae</taxon>
        <taxon>Aeromonas</taxon>
    </lineage>
</organism>
<evidence type="ECO:0000259" key="6">
    <source>
        <dbReference type="PROSITE" id="PS50305"/>
    </source>
</evidence>
<dbReference type="SUPFAM" id="SSF52467">
    <property type="entry name" value="DHS-like NAD/FAD-binding domain"/>
    <property type="match status" value="1"/>
</dbReference>
<sequence>MQPISSRARRHQRRHRKRRAQALTTGQGYRPNIIFFTGAGLSAESGVPTFRGKEGIWHHDENWRYSHASSLDTDLAGFLAFHNQRRQTMLEASPSQAHYLIAKLQPKYRVGIITQNIDDLHERAGSHGVIHLHGSIRFLVPKGFRNPKYRQPWYKDVKMGECCPCTRSQLRPDIVLFGETVYEYQHARRWLCEADIVIIIGTSLLVEPAFSLLQNINPGASVYYIDPDPGLSSRLPFPGEQIVDGANRGVVHLLQKICHD</sequence>
<accession>A0A5F0K964</accession>
<name>A0A5F0K964_9GAMM</name>
<evidence type="ECO:0000256" key="4">
    <source>
        <dbReference type="PROSITE-ProRule" id="PRU00236"/>
    </source>
</evidence>
<evidence type="ECO:0000313" key="8">
    <source>
        <dbReference type="EMBL" id="TFF78374.1"/>
    </source>
</evidence>
<dbReference type="RefSeq" id="WP_134696206.1">
    <property type="nucleotide sequence ID" value="NZ_QORJ01000018.1"/>
</dbReference>
<evidence type="ECO:0000256" key="1">
    <source>
        <dbReference type="ARBA" id="ARBA00012928"/>
    </source>
</evidence>
<dbReference type="InterPro" id="IPR029035">
    <property type="entry name" value="DHS-like_NAD/FAD-binding_dom"/>
</dbReference>
<dbReference type="EC" id="2.3.1.286" evidence="1"/>
<dbReference type="Gene3D" id="3.30.1600.10">
    <property type="entry name" value="SIR2/SIRT2 'Small Domain"/>
    <property type="match status" value="1"/>
</dbReference>
<comment type="caution">
    <text evidence="8">The sequence shown here is derived from an EMBL/GenBank/DDBJ whole genome shotgun (WGS) entry which is preliminary data.</text>
</comment>
<feature type="compositionally biased region" description="Basic residues" evidence="5">
    <location>
        <begin position="7"/>
        <end position="20"/>
    </location>
</feature>
<keyword evidence="9" id="KW-1185">Reference proteome</keyword>
<evidence type="ECO:0000256" key="3">
    <source>
        <dbReference type="ARBA" id="ARBA00023027"/>
    </source>
</evidence>
<evidence type="ECO:0000313" key="10">
    <source>
        <dbReference type="Proteomes" id="UP000297914"/>
    </source>
</evidence>
<feature type="domain" description="Deacetylase sirtuin-type" evidence="6">
    <location>
        <begin position="9"/>
        <end position="256"/>
    </location>
</feature>
<dbReference type="GO" id="GO:0070403">
    <property type="term" value="F:NAD+ binding"/>
    <property type="evidence" value="ECO:0007669"/>
    <property type="project" value="InterPro"/>
</dbReference>
<reference evidence="8 10" key="1">
    <citation type="submission" date="2018-06" db="EMBL/GenBank/DDBJ databases">
        <title>Occurrence of a novel blaKPC-2- and qnrS2- harbouring IncP6 plasmid from Aeromonas taiwanensis isolates recovered from the river sediments.</title>
        <authorList>
            <person name="Zheng B."/>
            <person name="Yu X."/>
            <person name="Xiao Y."/>
        </authorList>
    </citation>
    <scope>NUCLEOTIDE SEQUENCE [LARGE SCALE GENOMIC DNA]</scope>
    <source>
        <strain evidence="7 9">1713</strain>
        <strain evidence="8 10">198</strain>
    </source>
</reference>
<dbReference type="Proteomes" id="UP000297914">
    <property type="component" value="Unassembled WGS sequence"/>
</dbReference>
<keyword evidence="2" id="KW-0808">Transferase</keyword>
<evidence type="ECO:0000256" key="2">
    <source>
        <dbReference type="ARBA" id="ARBA00022679"/>
    </source>
</evidence>
<dbReference type="GO" id="GO:0017136">
    <property type="term" value="F:histone deacetylase activity, NAD-dependent"/>
    <property type="evidence" value="ECO:0007669"/>
    <property type="project" value="TreeGrafter"/>
</dbReference>
<dbReference type="PANTHER" id="PTHR11085">
    <property type="entry name" value="NAD-DEPENDENT PROTEIN DEACYLASE SIRTUIN-5, MITOCHONDRIAL-RELATED"/>
    <property type="match status" value="1"/>
</dbReference>
<dbReference type="InterPro" id="IPR050134">
    <property type="entry name" value="NAD-dep_sirtuin_deacylases"/>
</dbReference>
<dbReference type="InterPro" id="IPR026591">
    <property type="entry name" value="Sirtuin_cat_small_dom_sf"/>
</dbReference>
<evidence type="ECO:0000313" key="7">
    <source>
        <dbReference type="EMBL" id="TFF74178.1"/>
    </source>
</evidence>